<reference evidence="3 4" key="1">
    <citation type="journal article" date="2005" name="Nature">
        <title>The genome of the social amoeba Dictyostelium discoideum.</title>
        <authorList>
            <consortium name="The Dictyostelium discoideum Sequencing Consortium"/>
            <person name="Eichinger L."/>
            <person name="Pachebat J.A."/>
            <person name="Glockner G."/>
            <person name="Rajandream M.A."/>
            <person name="Sucgang R."/>
            <person name="Berriman M."/>
            <person name="Song J."/>
            <person name="Olsen R."/>
            <person name="Szafranski K."/>
            <person name="Xu Q."/>
            <person name="Tunggal B."/>
            <person name="Kummerfeld S."/>
            <person name="Madera M."/>
            <person name="Konfortov B.A."/>
            <person name="Rivero F."/>
            <person name="Bankier A.T."/>
            <person name="Lehmann R."/>
            <person name="Hamlin N."/>
            <person name="Davies R."/>
            <person name="Gaudet P."/>
            <person name="Fey P."/>
            <person name="Pilcher K."/>
            <person name="Chen G."/>
            <person name="Saunders D."/>
            <person name="Sodergren E."/>
            <person name="Davis P."/>
            <person name="Kerhornou A."/>
            <person name="Nie X."/>
            <person name="Hall N."/>
            <person name="Anjard C."/>
            <person name="Hemphill L."/>
            <person name="Bason N."/>
            <person name="Farbrother P."/>
            <person name="Desany B."/>
            <person name="Just E."/>
            <person name="Morio T."/>
            <person name="Rost R."/>
            <person name="Churcher C."/>
            <person name="Cooper J."/>
            <person name="Haydock S."/>
            <person name="van Driessche N."/>
            <person name="Cronin A."/>
            <person name="Goodhead I."/>
            <person name="Muzny D."/>
            <person name="Mourier T."/>
            <person name="Pain A."/>
            <person name="Lu M."/>
            <person name="Harper D."/>
            <person name="Lindsay R."/>
            <person name="Hauser H."/>
            <person name="James K."/>
            <person name="Quiles M."/>
            <person name="Madan Babu M."/>
            <person name="Saito T."/>
            <person name="Buchrieser C."/>
            <person name="Wardroper A."/>
            <person name="Felder M."/>
            <person name="Thangavelu M."/>
            <person name="Johnson D."/>
            <person name="Knights A."/>
            <person name="Loulseged H."/>
            <person name="Mungall K."/>
            <person name="Oliver K."/>
            <person name="Price C."/>
            <person name="Quail M.A."/>
            <person name="Urushihara H."/>
            <person name="Hernandez J."/>
            <person name="Rabbinowitsch E."/>
            <person name="Steffen D."/>
            <person name="Sanders M."/>
            <person name="Ma J."/>
            <person name="Kohara Y."/>
            <person name="Sharp S."/>
            <person name="Simmonds M."/>
            <person name="Spiegler S."/>
            <person name="Tivey A."/>
            <person name="Sugano S."/>
            <person name="White B."/>
            <person name="Walker D."/>
            <person name="Woodward J."/>
            <person name="Winckler T."/>
            <person name="Tanaka Y."/>
            <person name="Shaulsky G."/>
            <person name="Schleicher M."/>
            <person name="Weinstock G."/>
            <person name="Rosenthal A."/>
            <person name="Cox E.C."/>
            <person name="Chisholm R.L."/>
            <person name="Gibbs R."/>
            <person name="Loomis W.F."/>
            <person name="Platzer M."/>
            <person name="Kay R.R."/>
            <person name="Williams J."/>
            <person name="Dear P.H."/>
            <person name="Noegel A.A."/>
            <person name="Barrell B."/>
            <person name="Kuspa A."/>
        </authorList>
    </citation>
    <scope>NUCLEOTIDE SEQUENCE [LARGE SCALE GENOMIC DNA]</scope>
    <source>
        <strain evidence="3 4">AX4</strain>
    </source>
</reference>
<feature type="region of interest" description="Disordered" evidence="1">
    <location>
        <begin position="193"/>
        <end position="294"/>
    </location>
</feature>
<dbReference type="GeneID" id="8622700"/>
<evidence type="ECO:0000313" key="4">
    <source>
        <dbReference type="Proteomes" id="UP000002195"/>
    </source>
</evidence>
<proteinExistence type="predicted"/>
<sequence>MEQIRISQTGVAKTNNKFIEEYQTRLEGVINKREYLLIIKKLNTFNSFNYKFFFFIIILFGGLGMVVAGSVLKFDNTWKLDENYEEYIMVTKESEEKRKISLALIILGSMLSIIGTILLSCSFCISAAIYKNNIKTFLIEVNRHYGPRGIVWKFERELVNNYYKYYIKISFPTTIQRISNSETEVEPTLTIADNSQYYPPSSQQQQQQTSNSNRFEPNSPKPSAPPTSYSQYYPPPLQQQQQTSNSNSFEPYSPTPYYPNSDEPSSSSSSSSSPRPLTTTTTTTKTSTIKSLQPQAPLQLPHIYEEAQSVPLPQEILDMLELEERNDAKEFRKL</sequence>
<evidence type="ECO:0000256" key="1">
    <source>
        <dbReference type="SAM" id="MobiDB-lite"/>
    </source>
</evidence>
<dbReference type="RefSeq" id="XP_641143.1">
    <property type="nucleotide sequence ID" value="XM_636051.1"/>
</dbReference>
<evidence type="ECO:0008006" key="5">
    <source>
        <dbReference type="Google" id="ProtNLM"/>
    </source>
</evidence>
<gene>
    <name evidence="3" type="ORF">DDB_G0280721</name>
</gene>
<evidence type="ECO:0000256" key="2">
    <source>
        <dbReference type="SAM" id="Phobius"/>
    </source>
</evidence>
<organism evidence="3 4">
    <name type="scientific">Dictyostelium discoideum</name>
    <name type="common">Social amoeba</name>
    <dbReference type="NCBI Taxonomy" id="44689"/>
    <lineage>
        <taxon>Eukaryota</taxon>
        <taxon>Amoebozoa</taxon>
        <taxon>Evosea</taxon>
        <taxon>Eumycetozoa</taxon>
        <taxon>Dictyostelia</taxon>
        <taxon>Dictyosteliales</taxon>
        <taxon>Dictyosteliaceae</taxon>
        <taxon>Dictyostelium</taxon>
    </lineage>
</organism>
<dbReference type="InParanoid" id="Q54UY8"/>
<feature type="compositionally biased region" description="Low complexity" evidence="1">
    <location>
        <begin position="194"/>
        <end position="213"/>
    </location>
</feature>
<keyword evidence="2" id="KW-0812">Transmembrane</keyword>
<protein>
    <recommendedName>
        <fullName evidence="5">Transmembrane protein</fullName>
    </recommendedName>
</protein>
<feature type="compositionally biased region" description="Low complexity" evidence="1">
    <location>
        <begin position="264"/>
        <end position="288"/>
    </location>
</feature>
<keyword evidence="4" id="KW-1185">Reference proteome</keyword>
<name>Q54UY8_DICDI</name>
<dbReference type="HOGENOM" id="CLU_832688_0_0_1"/>
<comment type="caution">
    <text evidence="3">The sequence shown here is derived from an EMBL/GenBank/DDBJ whole genome shotgun (WGS) entry which is preliminary data.</text>
</comment>
<keyword evidence="2" id="KW-1133">Transmembrane helix</keyword>
<feature type="transmembrane region" description="Helical" evidence="2">
    <location>
        <begin position="52"/>
        <end position="72"/>
    </location>
</feature>
<accession>Q54UY8</accession>
<dbReference type="dictyBase" id="DDB_G0280721"/>
<dbReference type="Proteomes" id="UP000002195">
    <property type="component" value="Unassembled WGS sequence"/>
</dbReference>
<dbReference type="KEGG" id="ddi:DDB_G0280721"/>
<dbReference type="VEuPathDB" id="AmoebaDB:DDB_G0280721"/>
<evidence type="ECO:0000313" key="3">
    <source>
        <dbReference type="EMBL" id="EAL67162.1"/>
    </source>
</evidence>
<feature type="compositionally biased region" description="Low complexity" evidence="1">
    <location>
        <begin position="226"/>
        <end position="248"/>
    </location>
</feature>
<dbReference type="EMBL" id="AAFI02000037">
    <property type="protein sequence ID" value="EAL67162.1"/>
    <property type="molecule type" value="Genomic_DNA"/>
</dbReference>
<keyword evidence="2" id="KW-0472">Membrane</keyword>
<feature type="transmembrane region" description="Helical" evidence="2">
    <location>
        <begin position="102"/>
        <end position="130"/>
    </location>
</feature>
<dbReference type="AlphaFoldDB" id="Q54UY8"/>
<dbReference type="PaxDb" id="44689-DDB0206152"/>